<gene>
    <name evidence="1" type="ORF">HYN56_12670</name>
</gene>
<organism evidence="1 2">
    <name type="scientific">Flavobacterium crocinum</name>
    <dbReference type="NCBI Taxonomy" id="2183896"/>
    <lineage>
        <taxon>Bacteria</taxon>
        <taxon>Pseudomonadati</taxon>
        <taxon>Bacteroidota</taxon>
        <taxon>Flavobacteriia</taxon>
        <taxon>Flavobacteriales</taxon>
        <taxon>Flavobacteriaceae</taxon>
        <taxon>Flavobacterium</taxon>
    </lineage>
</organism>
<dbReference type="Proteomes" id="UP000245250">
    <property type="component" value="Chromosome"/>
</dbReference>
<evidence type="ECO:0000313" key="2">
    <source>
        <dbReference type="Proteomes" id="UP000245250"/>
    </source>
</evidence>
<evidence type="ECO:0000313" key="1">
    <source>
        <dbReference type="EMBL" id="AWK05035.1"/>
    </source>
</evidence>
<accession>A0A2S1YLT5</accession>
<name>A0A2S1YLT5_9FLAO</name>
<reference evidence="1 2" key="1">
    <citation type="submission" date="2018-05" db="EMBL/GenBank/DDBJ databases">
        <title>Genome sequencing of Flavobacterium sp. HYN0056.</title>
        <authorList>
            <person name="Yi H."/>
            <person name="Baek C."/>
        </authorList>
    </citation>
    <scope>NUCLEOTIDE SEQUENCE [LARGE SCALE GENOMIC DNA]</scope>
    <source>
        <strain evidence="1 2">HYN0056</strain>
    </source>
</reference>
<sequence>MTKKNKSVLIEKIASGFNHWNASIIFEYIFWKSAKSAKSARNKMANLYGVSSVIFPSSR</sequence>
<dbReference type="AlphaFoldDB" id="A0A2S1YLT5"/>
<dbReference type="KEGG" id="fcr:HYN56_12670"/>
<dbReference type="EMBL" id="CP029255">
    <property type="protein sequence ID" value="AWK05035.1"/>
    <property type="molecule type" value="Genomic_DNA"/>
</dbReference>
<keyword evidence="2" id="KW-1185">Reference proteome</keyword>
<protein>
    <submittedName>
        <fullName evidence="1">Uncharacterized protein</fullName>
    </submittedName>
</protein>
<proteinExistence type="predicted"/>